<evidence type="ECO:0000313" key="3">
    <source>
        <dbReference type="Proteomes" id="UP000325003"/>
    </source>
</evidence>
<reference evidence="2 3" key="2">
    <citation type="submission" date="2019-09" db="EMBL/GenBank/DDBJ databases">
        <authorList>
            <person name="Jin C."/>
        </authorList>
    </citation>
    <scope>NUCLEOTIDE SEQUENCE [LARGE SCALE GENOMIC DNA]</scope>
    <source>
        <strain evidence="2 3">BN130099</strain>
    </source>
</reference>
<dbReference type="AlphaFoldDB" id="A0A5B1LEW6"/>
<evidence type="ECO:0000313" key="2">
    <source>
        <dbReference type="EMBL" id="KAA1418758.1"/>
    </source>
</evidence>
<evidence type="ECO:0000256" key="1">
    <source>
        <dbReference type="SAM" id="MobiDB-lite"/>
    </source>
</evidence>
<proteinExistence type="predicted"/>
<comment type="caution">
    <text evidence="2">The sequence shown here is derived from an EMBL/GenBank/DDBJ whole genome shotgun (WGS) entry which is preliminary data.</text>
</comment>
<dbReference type="Gene3D" id="1.10.510.10">
    <property type="entry name" value="Transferase(Phosphotransferase) domain 1"/>
    <property type="match status" value="1"/>
</dbReference>
<sequence length="447" mass="43088">MTASAGLSDEQVLAIGRGLLTELARLHEAGGVCGAVGASSVLVDEAGGVHLAQGAAIDPGYASPEVLSGQPPTVRSDLYSAAALLAHLFRGAPSLPPRVDDLDPGVAWLLGPVLVPDPAHRPGSAADMVLALDQLAQQRHGQDWRAGAVAFGAVVTAGAVPLLVLATSGSASAATAAGVAGAAGSGVASGAIGGGAAGSAVGGAGGGGSAVGAVGSAGHVGGHGTIAGLSKGAAIKIGAGVAAGAVGIGGVATAVVVLSGPETHDVKVPGTSDIYLAGAGDEEKALLSDPGTAPVKVKVDGAGKVTFAKVEGKISACDGCVLESPDGGEQSFAATGVSGFNGIAGVSHVDRTLFLVGVFVGDDQPTQAADAVVDLSEANSQQRQSPDLGEPFFIGNGETSSGSTQEVKVPSDAQTLYLGFADGYGFVGVPGAYGDNQGSISLEVKVD</sequence>
<dbReference type="EMBL" id="VUJV01000003">
    <property type="protein sequence ID" value="KAA1418758.1"/>
    <property type="molecule type" value="Genomic_DNA"/>
</dbReference>
<keyword evidence="3" id="KW-1185">Reference proteome</keyword>
<dbReference type="InterPro" id="IPR011009">
    <property type="entry name" value="Kinase-like_dom_sf"/>
</dbReference>
<accession>A0A5B1LEW6</accession>
<dbReference type="SUPFAM" id="SSF56112">
    <property type="entry name" value="Protein kinase-like (PK-like)"/>
    <property type="match status" value="1"/>
</dbReference>
<feature type="compositionally biased region" description="Polar residues" evidence="1">
    <location>
        <begin position="397"/>
        <end position="406"/>
    </location>
</feature>
<reference evidence="2 3" key="1">
    <citation type="submission" date="2019-09" db="EMBL/GenBank/DDBJ databases">
        <title>Nocardioides panacisoli sp. nov., isolated from the soil of a ginseng field.</title>
        <authorList>
            <person name="Cho C."/>
        </authorList>
    </citation>
    <scope>NUCLEOTIDE SEQUENCE [LARGE SCALE GENOMIC DNA]</scope>
    <source>
        <strain evidence="2 3">BN130099</strain>
    </source>
</reference>
<name>A0A5B1LEW6_9ACTN</name>
<protein>
    <recommendedName>
        <fullName evidence="4">Protein kinase domain-containing protein</fullName>
    </recommendedName>
</protein>
<evidence type="ECO:0008006" key="4">
    <source>
        <dbReference type="Google" id="ProtNLM"/>
    </source>
</evidence>
<dbReference type="Proteomes" id="UP000325003">
    <property type="component" value="Unassembled WGS sequence"/>
</dbReference>
<gene>
    <name evidence="2" type="ORF">F0U44_09715</name>
</gene>
<organism evidence="2 3">
    <name type="scientific">Nocardioides humilatus</name>
    <dbReference type="NCBI Taxonomy" id="2607660"/>
    <lineage>
        <taxon>Bacteria</taxon>
        <taxon>Bacillati</taxon>
        <taxon>Actinomycetota</taxon>
        <taxon>Actinomycetes</taxon>
        <taxon>Propionibacteriales</taxon>
        <taxon>Nocardioidaceae</taxon>
        <taxon>Nocardioides</taxon>
    </lineage>
</organism>
<dbReference type="RefSeq" id="WP_149728098.1">
    <property type="nucleotide sequence ID" value="NZ_VUJV01000003.1"/>
</dbReference>
<feature type="region of interest" description="Disordered" evidence="1">
    <location>
        <begin position="378"/>
        <end position="407"/>
    </location>
</feature>